<keyword evidence="3" id="KW-0333">Golgi apparatus</keyword>
<feature type="region of interest" description="Disordered" evidence="5">
    <location>
        <begin position="553"/>
        <end position="573"/>
    </location>
</feature>
<dbReference type="EMBL" id="GIBP01001337">
    <property type="protein sequence ID" value="NDV30306.1"/>
    <property type="molecule type" value="Transcribed_RNA"/>
</dbReference>
<dbReference type="PANTHER" id="PTHR21514">
    <property type="entry name" value="AP-4 COMPLEX ACCESSORY SUBUNIT TEPSIN"/>
    <property type="match status" value="1"/>
</dbReference>
<evidence type="ECO:0000256" key="1">
    <source>
        <dbReference type="ARBA" id="ARBA00004541"/>
    </source>
</evidence>
<proteinExistence type="predicted"/>
<reference evidence="7" key="1">
    <citation type="journal article" date="2020" name="J. Eukaryot. Microbiol.">
        <title>De novo Sequencing, Assembly and Annotation of the Transcriptome for the Free-Living Testate Amoeba Arcella intermedia.</title>
        <authorList>
            <person name="Ribeiro G.M."/>
            <person name="Porfirio-Sousa A.L."/>
            <person name="Maurer-Alcala X.X."/>
            <person name="Katz L.A."/>
            <person name="Lahr D.J.G."/>
        </authorList>
    </citation>
    <scope>NUCLEOTIDE SEQUENCE</scope>
</reference>
<evidence type="ECO:0000256" key="2">
    <source>
        <dbReference type="ARBA" id="ARBA00004601"/>
    </source>
</evidence>
<dbReference type="SUPFAM" id="SSF48464">
    <property type="entry name" value="ENTH/VHS domain"/>
    <property type="match status" value="1"/>
</dbReference>
<evidence type="ECO:0000256" key="5">
    <source>
        <dbReference type="SAM" id="MobiDB-lite"/>
    </source>
</evidence>
<dbReference type="InterPro" id="IPR039273">
    <property type="entry name" value="TEPSIN"/>
</dbReference>
<name>A0A6B2L008_9EUKA</name>
<comment type="subcellular location">
    <subcellularLocation>
        <location evidence="1">Cytoplasmic vesicle</location>
    </subcellularLocation>
    <subcellularLocation>
        <location evidence="2">Golgi apparatus</location>
        <location evidence="2">trans-Golgi network</location>
    </subcellularLocation>
</comment>
<feature type="domain" description="ENTH" evidence="6">
    <location>
        <begin position="1"/>
        <end position="107"/>
    </location>
</feature>
<dbReference type="GO" id="GO:0031410">
    <property type="term" value="C:cytoplasmic vesicle"/>
    <property type="evidence" value="ECO:0007669"/>
    <property type="project" value="UniProtKB-SubCell"/>
</dbReference>
<evidence type="ECO:0000313" key="7">
    <source>
        <dbReference type="EMBL" id="NDV30306.1"/>
    </source>
</evidence>
<evidence type="ECO:0000259" key="6">
    <source>
        <dbReference type="PROSITE" id="PS50942"/>
    </source>
</evidence>
<dbReference type="AlphaFoldDB" id="A0A6B2L008"/>
<dbReference type="InterPro" id="IPR008942">
    <property type="entry name" value="ENTH_VHS"/>
</dbReference>
<feature type="region of interest" description="Disordered" evidence="5">
    <location>
        <begin position="418"/>
        <end position="441"/>
    </location>
</feature>
<feature type="compositionally biased region" description="Polar residues" evidence="5">
    <location>
        <begin position="107"/>
        <end position="126"/>
    </location>
</feature>
<protein>
    <recommendedName>
        <fullName evidence="6">ENTH domain-containing protein</fullName>
    </recommendedName>
</protein>
<dbReference type="GO" id="GO:0032588">
    <property type="term" value="C:trans-Golgi network membrane"/>
    <property type="evidence" value="ECO:0007669"/>
    <property type="project" value="TreeGrafter"/>
</dbReference>
<dbReference type="Gene3D" id="1.25.40.90">
    <property type="match status" value="1"/>
</dbReference>
<dbReference type="Pfam" id="PF01417">
    <property type="entry name" value="ENTH"/>
    <property type="match status" value="1"/>
</dbReference>
<sequence>MFSDISKLTFQGAKECERLRTQLLSKLKSTSPAVKIKVLMVLKYLLENGHPHFQTILQNKADEIRPCLDFKAPPDPLHGDAPSRLVRDKAALVMNALYETRTDASYEYNQPPSTQGNPVTNTQSFTPAPGPNFGKGISSIEGPRPITPAKKGVIETLKEKAEETFKNVSNKDPSPSPPVSKFKPLGGGPVNYPRGGVFTSHHISQSADAAFVDAPRDSGKPGGGWDTCEDNTQVHTGEEAELVNQFCSLKANNFVPTRPQITEFFSKVNGKDISMVTYYLALQLNNNDWKNRYRSLALIHELLQTPQYKPTVEEYFSVEENYAALTVLNSSVQKTIRDKLAQIISLLPTSVSQGIIPPAQATDSIEDGSLFGGLNISENSLLPPPQEETHSDESIFGGISITPEPTPVAVAAPTQNVSVPTPTPSVPAVQKPPNQVVPPSTQPSVIPAIDQNTTQFPFIQTTNQQPTQDTKQLLSDIFNPNQTQNQTQNQNKVNPVQMTSIQNPPGPSNAIPFGYPNTGVPMPMPPYNYPQQAYPPYGYPYYPAYPGAYPGVPIQSPYPPQPHPQAQQQQTTTPAGAFDFVASETVQKKDPFDFIKVGQI</sequence>
<evidence type="ECO:0000256" key="3">
    <source>
        <dbReference type="ARBA" id="ARBA00023034"/>
    </source>
</evidence>
<feature type="compositionally biased region" description="Low complexity" evidence="5">
    <location>
        <begin position="564"/>
        <end position="573"/>
    </location>
</feature>
<dbReference type="PANTHER" id="PTHR21514:SF0">
    <property type="entry name" value="AP-4 COMPLEX ACCESSORY SUBUNIT TEPSIN"/>
    <property type="match status" value="1"/>
</dbReference>
<feature type="region of interest" description="Disordered" evidence="5">
    <location>
        <begin position="106"/>
        <end position="147"/>
    </location>
</feature>
<dbReference type="InterPro" id="IPR013809">
    <property type="entry name" value="ENTH"/>
</dbReference>
<dbReference type="InterPro" id="IPR035802">
    <property type="entry name" value="ENTH/VHS_tepsin"/>
</dbReference>
<dbReference type="CDD" id="cd03572">
    <property type="entry name" value="ENTH_like_Tepsin"/>
    <property type="match status" value="1"/>
</dbReference>
<dbReference type="PROSITE" id="PS50942">
    <property type="entry name" value="ENTH"/>
    <property type="match status" value="1"/>
</dbReference>
<keyword evidence="4" id="KW-0968">Cytoplasmic vesicle</keyword>
<accession>A0A6B2L008</accession>
<evidence type="ECO:0000256" key="4">
    <source>
        <dbReference type="ARBA" id="ARBA00023329"/>
    </source>
</evidence>
<organism evidence="7">
    <name type="scientific">Arcella intermedia</name>
    <dbReference type="NCBI Taxonomy" id="1963864"/>
    <lineage>
        <taxon>Eukaryota</taxon>
        <taxon>Amoebozoa</taxon>
        <taxon>Tubulinea</taxon>
        <taxon>Elardia</taxon>
        <taxon>Arcellinida</taxon>
        <taxon>Sphaerothecina</taxon>
        <taxon>Arcellidae</taxon>
        <taxon>Arcella</taxon>
    </lineage>
</organism>